<evidence type="ECO:0000313" key="9">
    <source>
        <dbReference type="Proteomes" id="UP001303889"/>
    </source>
</evidence>
<dbReference type="EMBL" id="MU856205">
    <property type="protein sequence ID" value="KAK3897303.1"/>
    <property type="molecule type" value="Genomic_DNA"/>
</dbReference>
<feature type="domain" description="LysM" evidence="7">
    <location>
        <begin position="257"/>
        <end position="303"/>
    </location>
</feature>
<dbReference type="InterPro" id="IPR052210">
    <property type="entry name" value="LysM1-like"/>
</dbReference>
<dbReference type="GO" id="GO:0008061">
    <property type="term" value="F:chitin binding"/>
    <property type="evidence" value="ECO:0007669"/>
    <property type="project" value="UniProtKB-KW"/>
</dbReference>
<evidence type="ECO:0000256" key="3">
    <source>
        <dbReference type="ARBA" id="ARBA00023026"/>
    </source>
</evidence>
<dbReference type="PANTHER" id="PTHR34997">
    <property type="entry name" value="AM15"/>
    <property type="match status" value="1"/>
</dbReference>
<reference evidence="8" key="1">
    <citation type="journal article" date="2023" name="Mol. Phylogenet. Evol.">
        <title>Genome-scale phylogeny and comparative genomics of the fungal order Sordariales.</title>
        <authorList>
            <person name="Hensen N."/>
            <person name="Bonometti L."/>
            <person name="Westerberg I."/>
            <person name="Brannstrom I.O."/>
            <person name="Guillou S."/>
            <person name="Cros-Aarteil S."/>
            <person name="Calhoun S."/>
            <person name="Haridas S."/>
            <person name="Kuo A."/>
            <person name="Mondo S."/>
            <person name="Pangilinan J."/>
            <person name="Riley R."/>
            <person name="LaButti K."/>
            <person name="Andreopoulos B."/>
            <person name="Lipzen A."/>
            <person name="Chen C."/>
            <person name="Yan M."/>
            <person name="Daum C."/>
            <person name="Ng V."/>
            <person name="Clum A."/>
            <person name="Steindorff A."/>
            <person name="Ohm R.A."/>
            <person name="Martin F."/>
            <person name="Silar P."/>
            <person name="Natvig D.O."/>
            <person name="Lalanne C."/>
            <person name="Gautier V."/>
            <person name="Ament-Velasquez S.L."/>
            <person name="Kruys A."/>
            <person name="Hutchinson M.I."/>
            <person name="Powell A.J."/>
            <person name="Barry K."/>
            <person name="Miller A.N."/>
            <person name="Grigoriev I.V."/>
            <person name="Debuchy R."/>
            <person name="Gladieux P."/>
            <person name="Hiltunen Thoren M."/>
            <person name="Johannesson H."/>
        </authorList>
    </citation>
    <scope>NUCLEOTIDE SEQUENCE</scope>
    <source>
        <strain evidence="8">CBS 103.79</strain>
    </source>
</reference>
<evidence type="ECO:0000256" key="5">
    <source>
        <dbReference type="SAM" id="MobiDB-lite"/>
    </source>
</evidence>
<keyword evidence="9" id="KW-1185">Reference proteome</keyword>
<keyword evidence="2 6" id="KW-0732">Signal</keyword>
<feature type="domain" description="LysM" evidence="7">
    <location>
        <begin position="339"/>
        <end position="385"/>
    </location>
</feature>
<dbReference type="InterPro" id="IPR018392">
    <property type="entry name" value="LysM"/>
</dbReference>
<organism evidence="8 9">
    <name type="scientific">Staphylotrichum tortipilum</name>
    <dbReference type="NCBI Taxonomy" id="2831512"/>
    <lineage>
        <taxon>Eukaryota</taxon>
        <taxon>Fungi</taxon>
        <taxon>Dikarya</taxon>
        <taxon>Ascomycota</taxon>
        <taxon>Pezizomycotina</taxon>
        <taxon>Sordariomycetes</taxon>
        <taxon>Sordariomycetidae</taxon>
        <taxon>Sordariales</taxon>
        <taxon>Chaetomiaceae</taxon>
        <taxon>Staphylotrichum</taxon>
    </lineage>
</organism>
<evidence type="ECO:0000256" key="1">
    <source>
        <dbReference type="ARBA" id="ARBA00022669"/>
    </source>
</evidence>
<keyword evidence="3" id="KW-0843">Virulence</keyword>
<feature type="domain" description="LysM" evidence="7">
    <location>
        <begin position="170"/>
        <end position="216"/>
    </location>
</feature>
<feature type="compositionally biased region" description="Low complexity" evidence="5">
    <location>
        <begin position="130"/>
        <end position="150"/>
    </location>
</feature>
<evidence type="ECO:0000256" key="6">
    <source>
        <dbReference type="SAM" id="SignalP"/>
    </source>
</evidence>
<dbReference type="SMART" id="SM00257">
    <property type="entry name" value="LysM"/>
    <property type="match status" value="3"/>
</dbReference>
<dbReference type="AlphaFoldDB" id="A0AAN6RP51"/>
<dbReference type="InterPro" id="IPR036779">
    <property type="entry name" value="LysM_dom_sf"/>
</dbReference>
<keyword evidence="1" id="KW-0147">Chitin-binding</keyword>
<comment type="caution">
    <text evidence="8">The sequence shown here is derived from an EMBL/GenBank/DDBJ whole genome shotgun (WGS) entry which is preliminary data.</text>
</comment>
<protein>
    <submittedName>
        <fullName evidence="8">LysM domain-containing protein</fullName>
    </submittedName>
</protein>
<comment type="similarity">
    <text evidence="4">Belongs to the secreted LysM effector family.</text>
</comment>
<dbReference type="Gene3D" id="3.10.350.10">
    <property type="entry name" value="LysM domain"/>
    <property type="match status" value="4"/>
</dbReference>
<feature type="region of interest" description="Disordered" evidence="5">
    <location>
        <begin position="130"/>
        <end position="155"/>
    </location>
</feature>
<evidence type="ECO:0000256" key="4">
    <source>
        <dbReference type="ARBA" id="ARBA00044955"/>
    </source>
</evidence>
<evidence type="ECO:0000313" key="8">
    <source>
        <dbReference type="EMBL" id="KAK3897303.1"/>
    </source>
</evidence>
<name>A0AAN6RP51_9PEZI</name>
<dbReference type="CDD" id="cd00118">
    <property type="entry name" value="LysM"/>
    <property type="match status" value="2"/>
</dbReference>
<feature type="signal peptide" evidence="6">
    <location>
        <begin position="1"/>
        <end position="21"/>
    </location>
</feature>
<feature type="chain" id="PRO_5043049012" evidence="6">
    <location>
        <begin position="22"/>
        <end position="388"/>
    </location>
</feature>
<proteinExistence type="inferred from homology"/>
<evidence type="ECO:0000259" key="7">
    <source>
        <dbReference type="PROSITE" id="PS51782"/>
    </source>
</evidence>
<gene>
    <name evidence="8" type="ORF">C8A05DRAFT_39149</name>
</gene>
<accession>A0AAN6RP51</accession>
<dbReference type="Pfam" id="PF01476">
    <property type="entry name" value="LysM"/>
    <property type="match status" value="2"/>
</dbReference>
<dbReference type="Proteomes" id="UP001303889">
    <property type="component" value="Unassembled WGS sequence"/>
</dbReference>
<sequence length="388" mass="40861">MALSALSLGAVLARAAPGAGSQPAWLPHHVRAGGPVVTAAPERLASSRRAIFRARDESPNLPHDPNATSACTWWYDNDGGMSCPDLMSLFAITPAQFASWNPSVTQSCGNFQKGFSYCVEGPAAAVPSKTSVSSSTRLTVPPTTTTTKPPGNGIETPTPIQNGMVGNCKAFHFVEEDQTCSDVLAKNGITIAQLFAWNPSVKADCSGLWARVFVCVSVIGDTPPTPTTATLPTTTTRGNGITTPTPIQDGMIGNCRTFYYVNDGQTCSDVLAKNGITLAQLFAWNPSVKADCSGLWVRVYVCVSAAGNGTPTPAPTTTRGNGIATPTPIQSGMVTNCRSFHWVTIDQTCETIVKQYSISMANFVKWNPAVGSTCTGLWAKTFACVGVL</sequence>
<dbReference type="PANTHER" id="PTHR34997:SF2">
    <property type="entry name" value="LYSM DOMAIN-CONTAINING PROTEIN-RELATED"/>
    <property type="match status" value="1"/>
</dbReference>
<dbReference type="SUPFAM" id="SSF54106">
    <property type="entry name" value="LysM domain"/>
    <property type="match status" value="2"/>
</dbReference>
<evidence type="ECO:0000256" key="2">
    <source>
        <dbReference type="ARBA" id="ARBA00022729"/>
    </source>
</evidence>
<reference evidence="8" key="2">
    <citation type="submission" date="2023-05" db="EMBL/GenBank/DDBJ databases">
        <authorList>
            <consortium name="Lawrence Berkeley National Laboratory"/>
            <person name="Steindorff A."/>
            <person name="Hensen N."/>
            <person name="Bonometti L."/>
            <person name="Westerberg I."/>
            <person name="Brannstrom I.O."/>
            <person name="Guillou S."/>
            <person name="Cros-Aarteil S."/>
            <person name="Calhoun S."/>
            <person name="Haridas S."/>
            <person name="Kuo A."/>
            <person name="Mondo S."/>
            <person name="Pangilinan J."/>
            <person name="Riley R."/>
            <person name="Labutti K."/>
            <person name="Andreopoulos B."/>
            <person name="Lipzen A."/>
            <person name="Chen C."/>
            <person name="Yanf M."/>
            <person name="Daum C."/>
            <person name="Ng V."/>
            <person name="Clum A."/>
            <person name="Ohm R."/>
            <person name="Martin F."/>
            <person name="Silar P."/>
            <person name="Natvig D."/>
            <person name="Lalanne C."/>
            <person name="Gautier V."/>
            <person name="Ament-Velasquez S.L."/>
            <person name="Kruys A."/>
            <person name="Hutchinson M.I."/>
            <person name="Powell A.J."/>
            <person name="Barry K."/>
            <person name="Miller A.N."/>
            <person name="Grigoriev I.V."/>
            <person name="Debuchy R."/>
            <person name="Gladieux P."/>
            <person name="Thoren M.H."/>
            <person name="Johannesson H."/>
        </authorList>
    </citation>
    <scope>NUCLEOTIDE SEQUENCE</scope>
    <source>
        <strain evidence="8">CBS 103.79</strain>
    </source>
</reference>
<dbReference type="PROSITE" id="PS51782">
    <property type="entry name" value="LYSM"/>
    <property type="match status" value="3"/>
</dbReference>